<feature type="chain" id="PRO_5002482086" evidence="2">
    <location>
        <begin position="24"/>
        <end position="717"/>
    </location>
</feature>
<dbReference type="EMBL" id="LASV01000157">
    <property type="protein sequence ID" value="KKA22124.1"/>
    <property type="molecule type" value="Genomic_DNA"/>
</dbReference>
<dbReference type="Pfam" id="PF23865">
    <property type="entry name" value="DUF7223"/>
    <property type="match status" value="1"/>
</dbReference>
<reference evidence="5 6" key="1">
    <citation type="submission" date="2015-04" db="EMBL/GenBank/DDBJ databases">
        <authorList>
            <person name="Heijne W.H."/>
            <person name="Fedorova N.D."/>
            <person name="Nierman W.C."/>
            <person name="Vollebregt A.W."/>
            <person name="Zhao Z."/>
            <person name="Wu L."/>
            <person name="Kumar M."/>
            <person name="Stam H."/>
            <person name="van den Berg M.A."/>
            <person name="Pel H.J."/>
        </authorList>
    </citation>
    <scope>NUCLEOTIDE SEQUENCE [LARGE SCALE GENOMIC DNA]</scope>
    <source>
        <strain evidence="5 6">CBS 393.64</strain>
    </source>
</reference>
<name>A0A0F4YV79_RASE3</name>
<evidence type="ECO:0000256" key="2">
    <source>
        <dbReference type="SAM" id="SignalP"/>
    </source>
</evidence>
<dbReference type="RefSeq" id="XP_013328736.1">
    <property type="nucleotide sequence ID" value="XM_013473282.1"/>
</dbReference>
<comment type="caution">
    <text evidence="5">The sequence shown here is derived from an EMBL/GenBank/DDBJ whole genome shotgun (WGS) entry which is preliminary data.</text>
</comment>
<evidence type="ECO:0000313" key="6">
    <source>
        <dbReference type="Proteomes" id="UP000053958"/>
    </source>
</evidence>
<feature type="compositionally biased region" description="Low complexity" evidence="1">
    <location>
        <begin position="532"/>
        <end position="543"/>
    </location>
</feature>
<feature type="signal peptide" evidence="2">
    <location>
        <begin position="1"/>
        <end position="23"/>
    </location>
</feature>
<feature type="compositionally biased region" description="Low complexity" evidence="1">
    <location>
        <begin position="510"/>
        <end position="521"/>
    </location>
</feature>
<evidence type="ECO:0000256" key="1">
    <source>
        <dbReference type="SAM" id="MobiDB-lite"/>
    </source>
</evidence>
<protein>
    <submittedName>
        <fullName evidence="5">Uncharacterized protein</fullName>
    </submittedName>
</protein>
<dbReference type="Pfam" id="PF22974">
    <property type="entry name" value="DUF7029"/>
    <property type="match status" value="1"/>
</dbReference>
<dbReference type="Proteomes" id="UP000053958">
    <property type="component" value="Unassembled WGS sequence"/>
</dbReference>
<keyword evidence="2" id="KW-0732">Signal</keyword>
<organism evidence="5 6">
    <name type="scientific">Rasamsonia emersonii (strain ATCC 16479 / CBS 393.64 / IMI 116815)</name>
    <dbReference type="NCBI Taxonomy" id="1408163"/>
    <lineage>
        <taxon>Eukaryota</taxon>
        <taxon>Fungi</taxon>
        <taxon>Dikarya</taxon>
        <taxon>Ascomycota</taxon>
        <taxon>Pezizomycotina</taxon>
        <taxon>Eurotiomycetes</taxon>
        <taxon>Eurotiomycetidae</taxon>
        <taxon>Eurotiales</taxon>
        <taxon>Trichocomaceae</taxon>
        <taxon>Rasamsonia</taxon>
    </lineage>
</organism>
<dbReference type="InterPro" id="IPR055647">
    <property type="entry name" value="DUF7223"/>
</dbReference>
<accession>A0A0F4YV79</accession>
<evidence type="ECO:0000259" key="4">
    <source>
        <dbReference type="Pfam" id="PF23865"/>
    </source>
</evidence>
<dbReference type="InterPro" id="IPR054293">
    <property type="entry name" value="DUF7029"/>
</dbReference>
<dbReference type="AlphaFoldDB" id="A0A0F4YV79"/>
<gene>
    <name evidence="5" type="ORF">T310_3864</name>
</gene>
<feature type="compositionally biased region" description="Low complexity" evidence="1">
    <location>
        <begin position="550"/>
        <end position="573"/>
    </location>
</feature>
<feature type="domain" description="DUF7029" evidence="3">
    <location>
        <begin position="89"/>
        <end position="188"/>
    </location>
</feature>
<evidence type="ECO:0000259" key="3">
    <source>
        <dbReference type="Pfam" id="PF22974"/>
    </source>
</evidence>
<feature type="compositionally biased region" description="Low complexity" evidence="1">
    <location>
        <begin position="590"/>
        <end position="602"/>
    </location>
</feature>
<dbReference type="GeneID" id="25316213"/>
<feature type="compositionally biased region" description="Low complexity" evidence="1">
    <location>
        <begin position="610"/>
        <end position="619"/>
    </location>
</feature>
<dbReference type="STRING" id="1408163.A0A0F4YV79"/>
<feature type="domain" description="DUF7223" evidence="4">
    <location>
        <begin position="264"/>
        <end position="423"/>
    </location>
</feature>
<feature type="compositionally biased region" description="Basic and acidic residues" evidence="1">
    <location>
        <begin position="522"/>
        <end position="531"/>
    </location>
</feature>
<sequence length="717" mass="78106">MHLSSILLTASCLFFSFLRLVQGDDNAGRNILKPLYLPNLDGASLSARAQGFTVLDPRESETLLWGNLINGTSDYMLANMTLYTASSGDQLIISLERFHSMLKSVQCGNTTVLEFVDHDAFQYAIQAWNWVNEHENHHFILIADDPGCGPDDQRVPFYINSVEYDEQHSTVHLHGSEKAWQEVAQTFDLEYGTVSPPPQSNLSKRFGEWGTTKGFSVPLSNNLDGNIFYEHIPSGGTFRLDCTDCGISGSLDVTFKISVSYSKGFLDIPIPAWDFEIPDIGGFATHFKGKIGISLSKTQDAVTIDFGAVAKLQDSAVAKLDLVNPDDEQFHGWLPTFQAKPFHLSNNISADVSVYLQWTLGPQFTLFNQGLEAALVLKLPDFKAAIDGFDSKESVCAQKNEDGTSVDLSVGAALALRAGKRGDLAITADITDQPVFGGSAPLFKRGFEIEGSEQVDTFANEVERKTDVAIRTAGDLDKRFDIGTRIQLTLWAPTLWDLWKSCLFAEPKGSSSTKASSSEHTTSTKEPEHSTTTEPTKPSTTAKEPPEHSTATTAEPEKPTTTTKAPPEDSTTPPSTPTPPFPNTTKPEKPSTSTKAPPEHSSTPPPTTPTDPAKPTAIPSGSGPKDCKIIGNLLNHRLCPSTSCTSMGEYPAGTIVSFVCRTTGEEINGNSYWDKNTKGEYVSEYYVDSSCAVRMHDLPNNHCRESSSLLARGINRG</sequence>
<proteinExistence type="predicted"/>
<dbReference type="OrthoDB" id="160645at2759"/>
<feature type="region of interest" description="Disordered" evidence="1">
    <location>
        <begin position="507"/>
        <end position="624"/>
    </location>
</feature>
<keyword evidence="6" id="KW-1185">Reference proteome</keyword>
<evidence type="ECO:0000313" key="5">
    <source>
        <dbReference type="EMBL" id="KKA22124.1"/>
    </source>
</evidence>